<dbReference type="Gene3D" id="3.30.2310.20">
    <property type="entry name" value="RelE-like"/>
    <property type="match status" value="1"/>
</dbReference>
<proteinExistence type="inferred from homology"/>
<dbReference type="KEGG" id="naf:GQ61_02015"/>
<dbReference type="NCBIfam" id="TIGR02385">
    <property type="entry name" value="RelE_StbE"/>
    <property type="match status" value="1"/>
</dbReference>
<evidence type="ECO:0000256" key="2">
    <source>
        <dbReference type="ARBA" id="ARBA00022649"/>
    </source>
</evidence>
<reference evidence="3 4" key="1">
    <citation type="submission" date="2014-06" db="EMBL/GenBank/DDBJ databases">
        <title>The genome of the endonuclear symbiont Nucleicultrix amoebiphila.</title>
        <authorList>
            <person name="Schulz F."/>
            <person name="Horn M."/>
        </authorList>
    </citation>
    <scope>NUCLEOTIDE SEQUENCE [LARGE SCALE GENOMIC DNA]</scope>
    <source>
        <strain evidence="3 4">FS5</strain>
    </source>
</reference>
<name>A0A1W6N3B5_9PROT</name>
<gene>
    <name evidence="3" type="ORF">GQ61_02015</name>
</gene>
<evidence type="ECO:0000313" key="4">
    <source>
        <dbReference type="Proteomes" id="UP000237351"/>
    </source>
</evidence>
<dbReference type="EMBL" id="CP008743">
    <property type="protein sequence ID" value="ARN84312.1"/>
    <property type="molecule type" value="Genomic_DNA"/>
</dbReference>
<keyword evidence="4" id="KW-1185">Reference proteome</keyword>
<comment type="similarity">
    <text evidence="1">Belongs to the RelE toxin family.</text>
</comment>
<sequence>MNKPFWKVVFTTKSEKTFFKLEVKVQKQIQGYLRTKIATSMNPRRLGKPLSGKLSGFWRYRVGDYRLICSIQDDELIVLMVTIGHRKDIYH</sequence>
<dbReference type="Pfam" id="PF05016">
    <property type="entry name" value="ParE_toxin"/>
    <property type="match status" value="1"/>
</dbReference>
<keyword evidence="2" id="KW-1277">Toxin-antitoxin system</keyword>
<evidence type="ECO:0000313" key="3">
    <source>
        <dbReference type="EMBL" id="ARN84312.1"/>
    </source>
</evidence>
<evidence type="ECO:0008006" key="5">
    <source>
        <dbReference type="Google" id="ProtNLM"/>
    </source>
</evidence>
<organism evidence="3 4">
    <name type="scientific">Candidatus Nucleicultrix amoebiphila FS5</name>
    <dbReference type="NCBI Taxonomy" id="1414854"/>
    <lineage>
        <taxon>Bacteria</taxon>
        <taxon>Pseudomonadati</taxon>
        <taxon>Pseudomonadota</taxon>
        <taxon>Alphaproteobacteria</taxon>
        <taxon>Holosporales</taxon>
        <taxon>Candidatus Nucleicultricaceae</taxon>
        <taxon>Candidatus Nucleicultrix</taxon>
    </lineage>
</organism>
<dbReference type="SUPFAM" id="SSF143011">
    <property type="entry name" value="RelE-like"/>
    <property type="match status" value="1"/>
</dbReference>
<evidence type="ECO:0000256" key="1">
    <source>
        <dbReference type="ARBA" id="ARBA00006226"/>
    </source>
</evidence>
<dbReference type="OrthoDB" id="5570653at2"/>
<protein>
    <recommendedName>
        <fullName evidence="5">Translation repressor RelE</fullName>
    </recommendedName>
</protein>
<dbReference type="InterPro" id="IPR035093">
    <property type="entry name" value="RelE/ParE_toxin_dom_sf"/>
</dbReference>
<dbReference type="AlphaFoldDB" id="A0A1W6N3B5"/>
<dbReference type="InterPro" id="IPR007712">
    <property type="entry name" value="RelE/ParE_toxin"/>
</dbReference>
<dbReference type="STRING" id="1414854.GQ61_02015"/>
<accession>A0A1W6N3B5</accession>
<dbReference type="RefSeq" id="WP_085783687.1">
    <property type="nucleotide sequence ID" value="NZ_CP008743.1"/>
</dbReference>
<dbReference type="PANTHER" id="PTHR35601:SF1">
    <property type="entry name" value="TOXIN RELE"/>
    <property type="match status" value="1"/>
</dbReference>
<dbReference type="Proteomes" id="UP000237351">
    <property type="component" value="Chromosome"/>
</dbReference>
<dbReference type="PANTHER" id="PTHR35601">
    <property type="entry name" value="TOXIN RELE"/>
    <property type="match status" value="1"/>
</dbReference>